<keyword evidence="3" id="KW-0175">Coiled coil</keyword>
<dbReference type="EnsemblMetazoa" id="Aqu2.1.43034_001">
    <property type="protein sequence ID" value="Aqu2.1.43034_001"/>
    <property type="gene ID" value="Aqu2.1.43034"/>
</dbReference>
<dbReference type="PANTHER" id="PTHR46093:SF18">
    <property type="entry name" value="FIBRONECTIN TYPE-III DOMAIN-CONTAINING PROTEIN"/>
    <property type="match status" value="1"/>
</dbReference>
<evidence type="ECO:0000256" key="2">
    <source>
        <dbReference type="ARBA" id="ARBA00022737"/>
    </source>
</evidence>
<keyword evidence="1" id="KW-0880">Kelch repeat</keyword>
<name>A0A1X7VT32_AMPQE</name>
<feature type="compositionally biased region" description="Polar residues" evidence="4">
    <location>
        <begin position="766"/>
        <end position="776"/>
    </location>
</feature>
<dbReference type="InParanoid" id="A0A1X7VT32"/>
<proteinExistence type="predicted"/>
<feature type="coiled-coil region" evidence="3">
    <location>
        <begin position="323"/>
        <end position="439"/>
    </location>
</feature>
<dbReference type="Pfam" id="PF24681">
    <property type="entry name" value="Kelch_KLHDC2_KLHL20_DRC7"/>
    <property type="match status" value="1"/>
</dbReference>
<sequence>MWGGVGSGVHYDVMEVYHLLTGAWDQKPTTGTPPQGTWGYSSVAIGKDIYYFGGNSYQYQNSLYSFSVDSFKWRELSPYSSDHGPMKKGYCGMVSAHFDGEDYLVIIGGSRASSTNTSKQTDAQYSAGGGCNEIHYYRISSDQWISPVVTGDRPPPIDDFTLTPVTNNTADILEVPNPGGSVQWPKRRYGHSSVLITTSSGPHLLVVGGYPAHDVWLLDINKRKWKELINLPDNFTKRYWHSLSVWSVTPTTNWIIEFGGLIEHKNTAVIELRYTSDNDWSTSVIPLDQYQDQLRRRILSDWENLGLSKEVQLLRGHLQEREREFYEEQLQREIKEKEQIQQDREKEQQQLLQEKATLSQQLDDATTLLEQAEKDKSSLNLEDYEKLKTKVAEVLEEKTQVEEKKQIITEDYEKLKVKVADMEEEKEQYLKEKQIIIDDNLNLTLEKDNVIAKLTLQVEEQSQNEKQIITDLRAKVSDNELYTTKLMKEKSQLQERVTSLEEQSIKETSSVGLQFNYLIPSMDSLDSSVIIAGQKLFILQGDRSDSLQWEKYGFRLECPQGAVSKDTEVAVTALAGGNFKVPKGTVLVSAVYAISVSKALLKPLVIELQHCVDLRNTSQTGCLKFVRAPLKSPNAYQFSIVEGGSFSVGNRYGSIERDEFCAFGIGHVGNGDTPIGGGNGSENDTQTQGTNNDSEEETNGDTPNDSSNGAGENSSGGGATPSTSTTPPHDSINDDPSQLVREVESHTTDEPTVQQLDHVLHVSDSDGPTATVSSEQCPARNDDESLQSSTYHSTSQSDNNAPSDTLYSGMMYYDKKEVGCWKAMYSVVRDLEVLKRYLESKHKSSIEYDDVVDSFKFIQPNGTLELTLHTGHQVGWTVNPIRNPMKLFQSRVDQFPLTPSYATCSMSVYAKPGIAKDPLHCPIKLTGIDPSMTIYIDRWPPPSSPSSMIDSASSSSSSTASISQTRRETEEGTFRSDIAHRVMTECTGMIKERLDLNTLVDKLLEKRMINEREKTKVLDERCGLTANQRMDELLSLVKGSIREDGEDFGLFLEIIKQENTRRADRLAQTLLDNYKRLL</sequence>
<evidence type="ECO:0000313" key="5">
    <source>
        <dbReference type="EnsemblMetazoa" id="Aqu2.1.43034_001"/>
    </source>
</evidence>
<feature type="compositionally biased region" description="Low complexity" evidence="4">
    <location>
        <begin position="945"/>
        <end position="963"/>
    </location>
</feature>
<feature type="compositionally biased region" description="Polar residues" evidence="4">
    <location>
        <begin position="786"/>
        <end position="803"/>
    </location>
</feature>
<feature type="region of interest" description="Disordered" evidence="4">
    <location>
        <begin position="937"/>
        <end position="975"/>
    </location>
</feature>
<feature type="region of interest" description="Disordered" evidence="4">
    <location>
        <begin position="763"/>
        <end position="803"/>
    </location>
</feature>
<dbReference type="CDD" id="cd01671">
    <property type="entry name" value="CARD"/>
    <property type="match status" value="1"/>
</dbReference>
<evidence type="ECO:0000256" key="3">
    <source>
        <dbReference type="SAM" id="Coils"/>
    </source>
</evidence>
<dbReference type="SUPFAM" id="SSF117281">
    <property type="entry name" value="Kelch motif"/>
    <property type="match status" value="1"/>
</dbReference>
<dbReference type="PANTHER" id="PTHR46093">
    <property type="entry name" value="ACYL-COA-BINDING DOMAIN-CONTAINING PROTEIN 5"/>
    <property type="match status" value="1"/>
</dbReference>
<organism evidence="5">
    <name type="scientific">Amphimedon queenslandica</name>
    <name type="common">Sponge</name>
    <dbReference type="NCBI Taxonomy" id="400682"/>
    <lineage>
        <taxon>Eukaryota</taxon>
        <taxon>Metazoa</taxon>
        <taxon>Porifera</taxon>
        <taxon>Demospongiae</taxon>
        <taxon>Heteroscleromorpha</taxon>
        <taxon>Haplosclerida</taxon>
        <taxon>Niphatidae</taxon>
        <taxon>Amphimedon</taxon>
    </lineage>
</organism>
<dbReference type="AlphaFoldDB" id="A0A1X7VT32"/>
<feature type="compositionally biased region" description="Polar residues" evidence="4">
    <location>
        <begin position="681"/>
        <end position="692"/>
    </location>
</feature>
<evidence type="ECO:0000256" key="1">
    <source>
        <dbReference type="ARBA" id="ARBA00022441"/>
    </source>
</evidence>
<protein>
    <submittedName>
        <fullName evidence="5">Uncharacterized protein</fullName>
    </submittedName>
</protein>
<dbReference type="OrthoDB" id="9973021at2759"/>
<reference evidence="5" key="1">
    <citation type="submission" date="2017-05" db="UniProtKB">
        <authorList>
            <consortium name="EnsemblMetazoa"/>
        </authorList>
    </citation>
    <scope>IDENTIFICATION</scope>
</reference>
<dbReference type="InterPro" id="IPR015915">
    <property type="entry name" value="Kelch-typ_b-propeller"/>
</dbReference>
<accession>A0A1X7VT32</accession>
<evidence type="ECO:0000256" key="4">
    <source>
        <dbReference type="SAM" id="MobiDB-lite"/>
    </source>
</evidence>
<keyword evidence="2" id="KW-0677">Repeat</keyword>
<dbReference type="Gene3D" id="2.120.10.80">
    <property type="entry name" value="Kelch-type beta propeller"/>
    <property type="match status" value="2"/>
</dbReference>
<feature type="compositionally biased region" description="Basic and acidic residues" evidence="4">
    <location>
        <begin position="965"/>
        <end position="975"/>
    </location>
</feature>
<feature type="region of interest" description="Disordered" evidence="4">
    <location>
        <begin position="672"/>
        <end position="736"/>
    </location>
</feature>